<sequence length="102" mass="11857">MPRLCTLQHVVAVDAEAAHFFPQRFAADVELLRGQRDVALRRLQRAHDVHAWQHQGVAGDVVTEWVDRNVVPYYKGTWASVKKVGTVETWRRTISFKERRYA</sequence>
<accession>A0A4R3LCM1</accession>
<evidence type="ECO:0000313" key="2">
    <source>
        <dbReference type="EMBL" id="TSE24086.1"/>
    </source>
</evidence>
<dbReference type="EC" id="1.20.9.1" evidence="2"/>
<proteinExistence type="predicted"/>
<name>A0A4R3LCM1_9BURK</name>
<dbReference type="GO" id="GO:0050611">
    <property type="term" value="F:arsenate reductase (azurin) activity"/>
    <property type="evidence" value="ECO:0007669"/>
    <property type="project" value="UniProtKB-EC"/>
</dbReference>
<gene>
    <name evidence="2" type="primary">aioA</name>
    <name evidence="1" type="ORF">EDC36_10845</name>
    <name evidence="2" type="ORF">Tigna_00085</name>
</gene>
<dbReference type="Proteomes" id="UP000315577">
    <property type="component" value="Unassembled WGS sequence"/>
</dbReference>
<evidence type="ECO:0000313" key="3">
    <source>
        <dbReference type="Proteomes" id="UP000295536"/>
    </source>
</evidence>
<dbReference type="EMBL" id="VJNC01000001">
    <property type="protein sequence ID" value="TSE24086.1"/>
    <property type="molecule type" value="Genomic_DNA"/>
</dbReference>
<keyword evidence="2" id="KW-0560">Oxidoreductase</keyword>
<reference evidence="2 4" key="2">
    <citation type="submission" date="2019-07" db="EMBL/GenBank/DDBJ databases">
        <title>Tepidimonas ignava SPS-1037 draft genome.</title>
        <authorList>
            <person name="Da Costa M.S."/>
            <person name="Froufe H.J.C."/>
            <person name="Egas C."/>
            <person name="Albuquerque L."/>
        </authorList>
    </citation>
    <scope>NUCLEOTIDE SEQUENCE [LARGE SCALE GENOMIC DNA]</scope>
    <source>
        <strain evidence="2 4">SPS-1037</strain>
    </source>
</reference>
<comment type="caution">
    <text evidence="1">The sequence shown here is derived from an EMBL/GenBank/DDBJ whole genome shotgun (WGS) entry which is preliminary data.</text>
</comment>
<reference evidence="1 3" key="1">
    <citation type="submission" date="2019-03" db="EMBL/GenBank/DDBJ databases">
        <title>Genomic Encyclopedia of Type Strains, Phase IV (KMG-IV): sequencing the most valuable type-strain genomes for metagenomic binning, comparative biology and taxonomic classification.</title>
        <authorList>
            <person name="Goeker M."/>
        </authorList>
    </citation>
    <scope>NUCLEOTIDE SEQUENCE [LARGE SCALE GENOMIC DNA]</scope>
    <source>
        <strain evidence="1 3">DSM 12034</strain>
    </source>
</reference>
<keyword evidence="4" id="KW-1185">Reference proteome</keyword>
<protein>
    <submittedName>
        <fullName evidence="2">Arsenite oxidase subunit AioA</fullName>
        <ecNumber evidence="2">1.20.9.1</ecNumber>
    </submittedName>
</protein>
<evidence type="ECO:0000313" key="4">
    <source>
        <dbReference type="Proteomes" id="UP000315577"/>
    </source>
</evidence>
<dbReference type="Proteomes" id="UP000295536">
    <property type="component" value="Unassembled WGS sequence"/>
</dbReference>
<dbReference type="EMBL" id="SMAH01000008">
    <property type="protein sequence ID" value="TCS97639.1"/>
    <property type="molecule type" value="Genomic_DNA"/>
</dbReference>
<organism evidence="1 3">
    <name type="scientific">Tepidimonas ignava</name>
    <dbReference type="NCBI Taxonomy" id="114249"/>
    <lineage>
        <taxon>Bacteria</taxon>
        <taxon>Pseudomonadati</taxon>
        <taxon>Pseudomonadota</taxon>
        <taxon>Betaproteobacteria</taxon>
        <taxon>Burkholderiales</taxon>
        <taxon>Tepidimonas</taxon>
    </lineage>
</organism>
<dbReference type="Gene3D" id="2.40.40.20">
    <property type="match status" value="1"/>
</dbReference>
<dbReference type="AlphaFoldDB" id="A0A4R3LCM1"/>
<evidence type="ECO:0000313" key="1">
    <source>
        <dbReference type="EMBL" id="TCS97639.1"/>
    </source>
</evidence>